<dbReference type="InterPro" id="IPR001206">
    <property type="entry name" value="Diacylglycerol_kinase_cat_dom"/>
</dbReference>
<gene>
    <name evidence="2" type="ORF">GRI69_06905</name>
</gene>
<protein>
    <recommendedName>
        <fullName evidence="1">DAGKc domain-containing protein</fullName>
    </recommendedName>
</protein>
<dbReference type="Gene3D" id="3.40.50.10330">
    <property type="entry name" value="Probable inorganic polyphosphate/atp-NAD kinase, domain 1"/>
    <property type="match status" value="1"/>
</dbReference>
<dbReference type="SUPFAM" id="SSF111331">
    <property type="entry name" value="NAD kinase/diacylglycerol kinase-like"/>
    <property type="match status" value="1"/>
</dbReference>
<dbReference type="OrthoDB" id="7199213at2"/>
<evidence type="ECO:0000313" key="2">
    <source>
        <dbReference type="EMBL" id="MXO47981.1"/>
    </source>
</evidence>
<feature type="domain" description="DAGKc" evidence="1">
    <location>
        <begin position="2"/>
        <end position="135"/>
    </location>
</feature>
<reference evidence="2 3" key="1">
    <citation type="submission" date="2019-12" db="EMBL/GenBank/DDBJ databases">
        <title>Genomic-based taxomic classification of the family Erythrobacteraceae.</title>
        <authorList>
            <person name="Xu L."/>
        </authorList>
    </citation>
    <scope>NUCLEOTIDE SEQUENCE [LARGE SCALE GENOMIC DNA]</scope>
    <source>
        <strain evidence="2 3">DSM 17792</strain>
    </source>
</reference>
<evidence type="ECO:0000313" key="3">
    <source>
        <dbReference type="Proteomes" id="UP000448199"/>
    </source>
</evidence>
<dbReference type="AlphaFoldDB" id="A0A844XPT2"/>
<sequence length="285" mass="30557">MLKDKPIWLLVNTRSGSNSDAAVEALEMHCLQQGFEIERKIRFPDEELPSAQDLDAAGVGRLAIFTGDGSLNAAITNLSGWGGEVIVLPGGTMNLLCKRLHGPEAELETIVERVAQGASRPVRPLMARCEAGDALAGLLAGPGTSWASVREAMRDFDIPAMAEGTSEAWAKTIGGSMIRCCSPSLGRDEGYPLIEFTPSHRGLQLDAFHAEGASEVLQQSLALLRRSFREGPHTRLGLVDEVTLETRDGTPLKILIDGEPATLPAKAKFTVAPCEVDLLATHYGF</sequence>
<organism evidence="2 3">
    <name type="scientific">Qipengyuania vulgaris</name>
    <dbReference type="NCBI Taxonomy" id="291985"/>
    <lineage>
        <taxon>Bacteria</taxon>
        <taxon>Pseudomonadati</taxon>
        <taxon>Pseudomonadota</taxon>
        <taxon>Alphaproteobacteria</taxon>
        <taxon>Sphingomonadales</taxon>
        <taxon>Erythrobacteraceae</taxon>
        <taxon>Qipengyuania</taxon>
    </lineage>
</organism>
<proteinExistence type="predicted"/>
<dbReference type="PROSITE" id="PS50146">
    <property type="entry name" value="DAGK"/>
    <property type="match status" value="1"/>
</dbReference>
<name>A0A844XPT2_9SPHN</name>
<dbReference type="GO" id="GO:0016301">
    <property type="term" value="F:kinase activity"/>
    <property type="evidence" value="ECO:0007669"/>
    <property type="project" value="InterPro"/>
</dbReference>
<dbReference type="InterPro" id="IPR017438">
    <property type="entry name" value="ATP-NAD_kinase_N"/>
</dbReference>
<evidence type="ECO:0000259" key="1">
    <source>
        <dbReference type="PROSITE" id="PS50146"/>
    </source>
</evidence>
<accession>A0A844XPT2</accession>
<dbReference type="EMBL" id="WTYC01000003">
    <property type="protein sequence ID" value="MXO47981.1"/>
    <property type="molecule type" value="Genomic_DNA"/>
</dbReference>
<dbReference type="Pfam" id="PF00781">
    <property type="entry name" value="DAGK_cat"/>
    <property type="match status" value="1"/>
</dbReference>
<comment type="caution">
    <text evidence="2">The sequence shown here is derived from an EMBL/GenBank/DDBJ whole genome shotgun (WGS) entry which is preliminary data.</text>
</comment>
<dbReference type="Proteomes" id="UP000448199">
    <property type="component" value="Unassembled WGS sequence"/>
</dbReference>
<dbReference type="RefSeq" id="WP_160727542.1">
    <property type="nucleotide sequence ID" value="NZ_WTYC01000003.1"/>
</dbReference>
<keyword evidence="3" id="KW-1185">Reference proteome</keyword>
<dbReference type="InterPro" id="IPR016064">
    <property type="entry name" value="NAD/diacylglycerol_kinase_sf"/>
</dbReference>